<evidence type="ECO:0008006" key="3">
    <source>
        <dbReference type="Google" id="ProtNLM"/>
    </source>
</evidence>
<organism evidence="1 2">
    <name type="scientific">Gordonia terrae C-6</name>
    <dbReference type="NCBI Taxonomy" id="1316928"/>
    <lineage>
        <taxon>Bacteria</taxon>
        <taxon>Bacillati</taxon>
        <taxon>Actinomycetota</taxon>
        <taxon>Actinomycetes</taxon>
        <taxon>Mycobacteriales</taxon>
        <taxon>Gordoniaceae</taxon>
        <taxon>Gordonia</taxon>
    </lineage>
</organism>
<name>R7Y312_9ACTN</name>
<dbReference type="PATRIC" id="fig|1316928.3.peg.4587"/>
<evidence type="ECO:0000313" key="1">
    <source>
        <dbReference type="EMBL" id="EON30426.1"/>
    </source>
</evidence>
<reference evidence="1 2" key="1">
    <citation type="journal article" date="2013" name="Genome Announc.">
        <title>Draft Genome Sequence of a Benzothiophene-Desulfurizing Bacterium, Gordona terrae Strain C-6.</title>
        <authorList>
            <person name="Wang W."/>
            <person name="Ma T."/>
            <person name="Ren Y."/>
            <person name="Li G."/>
        </authorList>
    </citation>
    <scope>NUCLEOTIDE SEQUENCE [LARGE SCALE GENOMIC DNA]</scope>
    <source>
        <strain evidence="1 2">C-6</strain>
    </source>
</reference>
<protein>
    <recommendedName>
        <fullName evidence="3">Proteophosphoglycan 5</fullName>
    </recommendedName>
</protein>
<evidence type="ECO:0000313" key="2">
    <source>
        <dbReference type="Proteomes" id="UP000013569"/>
    </source>
</evidence>
<comment type="caution">
    <text evidence="1">The sequence shown here is derived from an EMBL/GenBank/DDBJ whole genome shotgun (WGS) entry which is preliminary data.</text>
</comment>
<dbReference type="AlphaFoldDB" id="R7Y312"/>
<proteinExistence type="predicted"/>
<sequence length="222" mass="24321">MALQTVELPAPAEMRPRWAAYAALVAVRGERWAQSARATPDGWHYDDGGGNWADMVLVGDDRAVLVGHDHEYSETYFREGAAYFGEPETDLLDGAPPWWEPAIAPHLERQRTEGMWIGFVYGFDGRWTRSGYDLEDGFTGVGLPFVDSQKTVDALADLLGNWFGELRLPPPADLATQVRAMIEPAGEVTEAGLRRILGPAAAHADIAGAVTAAQRFEPEGRQ</sequence>
<gene>
    <name evidence="1" type="ORF">GTC6_22677</name>
</gene>
<dbReference type="OrthoDB" id="4507101at2"/>
<dbReference type="Proteomes" id="UP000013569">
    <property type="component" value="Unassembled WGS sequence"/>
</dbReference>
<dbReference type="EMBL" id="AQPW01000058">
    <property type="protein sequence ID" value="EON30426.1"/>
    <property type="molecule type" value="Genomic_DNA"/>
</dbReference>
<accession>R7Y312</accession>
<dbReference type="RefSeq" id="WP_010844882.1">
    <property type="nucleotide sequence ID" value="NZ_AQPW01000058.1"/>
</dbReference>